<dbReference type="KEGG" id="mhe:MHC_04260"/>
<dbReference type="EMBL" id="CP003199">
    <property type="protein sequence ID" value="AEW45708.1"/>
    <property type="molecule type" value="Genomic_DNA"/>
</dbReference>
<dbReference type="HOGENOM" id="CLU_087907_0_0_14"/>
<evidence type="ECO:0000313" key="2">
    <source>
        <dbReference type="Proteomes" id="UP000009135"/>
    </source>
</evidence>
<proteinExistence type="predicted"/>
<reference evidence="1 2" key="1">
    <citation type="journal article" date="2012" name="J. Bacteriol.">
        <title>Complete genome sequence of Mycoplasma haemocanis strain Illinois.</title>
        <authorList>
            <person name="do Nascimento N.C."/>
            <person name="Guimaraes A.M."/>
            <person name="Santos A.P."/>
            <person name="Sanmiguel P.J."/>
            <person name="Messick J.B."/>
        </authorList>
    </citation>
    <scope>NUCLEOTIDE SEQUENCE [LARGE SCALE GENOMIC DNA]</scope>
    <source>
        <strain evidence="1 2">Illinois</strain>
    </source>
</reference>
<dbReference type="AlphaFoldDB" id="H6N7T6"/>
<keyword evidence="2" id="KW-1185">Reference proteome</keyword>
<gene>
    <name evidence="1" type="ordered locus">MHC_04260</name>
</gene>
<sequence length="283" mass="32652">MKTLSIVAVAGISVAGIGGWYKFHHLKPKTLREYLEWQGFRLLSDAEENYWKAILDENGELIVRLSLNSNTEDLKQWCRNNLEVRSYDHLISTAVYLCADKPRTVKSRMIQLYGSADGLISSDDDYKVAYLFRKHIKDFHNLIGYTPIVDNNGREKEDLEKAKNAFKQFCVDSLGKPAEDTLVRNVKTLCTPKGFSSIEDLIRKRGEASLLLTENDKSSQLEQKYQSIKDLKSWMSEGKLSNSSNEDLKAWCYENKGKKFSDKDVFSEIYPKFRYRCLDEQVN</sequence>
<protein>
    <submittedName>
        <fullName evidence="1">Uncharacterized protein</fullName>
    </submittedName>
</protein>
<organism evidence="1 2">
    <name type="scientific">Mycoplasma haemocanis (strain Illinois)</name>
    <dbReference type="NCBI Taxonomy" id="1111676"/>
    <lineage>
        <taxon>Bacteria</taxon>
        <taxon>Bacillati</taxon>
        <taxon>Mycoplasmatota</taxon>
        <taxon>Mollicutes</taxon>
        <taxon>Mycoplasmataceae</taxon>
        <taxon>Mycoplasma</taxon>
    </lineage>
</organism>
<evidence type="ECO:0000313" key="1">
    <source>
        <dbReference type="EMBL" id="AEW45708.1"/>
    </source>
</evidence>
<accession>H6N7T6</accession>
<dbReference type="Proteomes" id="UP000009135">
    <property type="component" value="Chromosome"/>
</dbReference>
<name>H6N7T6_MYCHN</name>